<protein>
    <recommendedName>
        <fullName evidence="3">Fungal N-terminal domain-containing protein</fullName>
    </recommendedName>
</protein>
<organism evidence="1 2">
    <name type="scientific">Purpureocillium takamizusanense</name>
    <dbReference type="NCBI Taxonomy" id="2060973"/>
    <lineage>
        <taxon>Eukaryota</taxon>
        <taxon>Fungi</taxon>
        <taxon>Dikarya</taxon>
        <taxon>Ascomycota</taxon>
        <taxon>Pezizomycotina</taxon>
        <taxon>Sordariomycetes</taxon>
        <taxon>Hypocreomycetidae</taxon>
        <taxon>Hypocreales</taxon>
        <taxon>Ophiocordycipitaceae</taxon>
        <taxon>Purpureocillium</taxon>
    </lineage>
</organism>
<gene>
    <name evidence="1" type="ORF">JDV02_010512</name>
</gene>
<keyword evidence="2" id="KW-1185">Reference proteome</keyword>
<name>A0A9Q8QSE6_9HYPO</name>
<evidence type="ECO:0008006" key="3">
    <source>
        <dbReference type="Google" id="ProtNLM"/>
    </source>
</evidence>
<dbReference type="GeneID" id="72072456"/>
<dbReference type="KEGG" id="ptkz:JDV02_010512"/>
<sequence length="158" mass="17237">MDPTSVLSLIASCASLDSITIETTRTLHTLRRRLSTRTSETAVHSLLTQLQTLEACTSELKSLLEAHDQPVGQSEELVAALDACVASTAAVIERLRGQVSEACSAVESGKRWGSWAKCVTDEVTLMMSKDEVYGRVQVMQLGLTTVSLLYGQRHFPVR</sequence>
<dbReference type="EMBL" id="CP086365">
    <property type="protein sequence ID" value="UNI24788.1"/>
    <property type="molecule type" value="Genomic_DNA"/>
</dbReference>
<evidence type="ECO:0000313" key="1">
    <source>
        <dbReference type="EMBL" id="UNI24788.1"/>
    </source>
</evidence>
<dbReference type="RefSeq" id="XP_047848269.1">
    <property type="nucleotide sequence ID" value="XM_047992255.1"/>
</dbReference>
<reference evidence="1" key="1">
    <citation type="submission" date="2021-11" db="EMBL/GenBank/DDBJ databases">
        <title>Purpureocillium_takamizusanense_genome.</title>
        <authorList>
            <person name="Nguyen N.-H."/>
        </authorList>
    </citation>
    <scope>NUCLEOTIDE SEQUENCE</scope>
    <source>
        <strain evidence="1">PT3</strain>
    </source>
</reference>
<dbReference type="OrthoDB" id="548867at2759"/>
<dbReference type="Proteomes" id="UP000829364">
    <property type="component" value="Chromosome 12"/>
</dbReference>
<accession>A0A9Q8QSE6</accession>
<proteinExistence type="predicted"/>
<evidence type="ECO:0000313" key="2">
    <source>
        <dbReference type="Proteomes" id="UP000829364"/>
    </source>
</evidence>
<dbReference type="AlphaFoldDB" id="A0A9Q8QSE6"/>